<reference evidence="1" key="2">
    <citation type="submission" date="2020-10" db="EMBL/GenBank/DDBJ databases">
        <authorList>
            <consortium name="NCBI Pathogen Detection Project"/>
        </authorList>
    </citation>
    <scope>NUCLEOTIDE SEQUENCE</scope>
    <source>
        <strain evidence="1">CAVp300</strain>
    </source>
</reference>
<dbReference type="RefSeq" id="WP_047371970.1">
    <property type="nucleotide sequence ID" value="NZ_CABMNU010000005.1"/>
</dbReference>
<sequence>MLGNIVLETPLLVEYLNHTGSKKYKRILKKITFPYSTNKKQWEAAKQLGLNNATYERVLPQLLNEGEKDDDLLTLASKSALKVILTDDPSKKLPYVHYKDGLINNHIAINIEANASRDDLKKYLEILCRDAWKVTICDNYFATNWDHNKSLFYSILPRGNLIIEYADTPAKLNVLLNSKEITNDFVKSVCPDWSVQITTQQKYLGCHDRYLLIEMPGHKVEILLSSGFDHIWRPNPKELTCVFRNVS</sequence>
<dbReference type="Proteomes" id="UP000867740">
    <property type="component" value="Unassembled WGS sequence"/>
</dbReference>
<evidence type="ECO:0000313" key="1">
    <source>
        <dbReference type="EMBL" id="HAT3584493.1"/>
    </source>
</evidence>
<dbReference type="EMBL" id="DACSUM010000149">
    <property type="protein sequence ID" value="HAT3585431.1"/>
    <property type="molecule type" value="Genomic_DNA"/>
</dbReference>
<dbReference type="EMBL" id="DACSUM010000060">
    <property type="protein sequence ID" value="HAT3584493.1"/>
    <property type="molecule type" value="Genomic_DNA"/>
</dbReference>
<protein>
    <submittedName>
        <fullName evidence="1">Uncharacterized protein</fullName>
    </submittedName>
</protein>
<proteinExistence type="predicted"/>
<comment type="caution">
    <text evidence="1">The sequence shown here is derived from an EMBL/GenBank/DDBJ whole genome shotgun (WGS) entry which is preliminary data.</text>
</comment>
<dbReference type="AlphaFoldDB" id="A0A8H9PNY9"/>
<name>A0A8H9PNY9_KLUIN</name>
<evidence type="ECO:0000313" key="2">
    <source>
        <dbReference type="EMBL" id="HAT3585431.1"/>
    </source>
</evidence>
<gene>
    <name evidence="1" type="ORF">I8531_004877</name>
    <name evidence="2" type="ORF">I8531_005870</name>
</gene>
<reference evidence="1" key="1">
    <citation type="journal article" date="2018" name="Genome Biol.">
        <title>SKESA: strategic k-mer extension for scrupulous assemblies.</title>
        <authorList>
            <person name="Souvorov A."/>
            <person name="Agarwala R."/>
            <person name="Lipman D.J."/>
        </authorList>
    </citation>
    <scope>NUCLEOTIDE SEQUENCE</scope>
    <source>
        <strain evidence="1">CAVp300</strain>
    </source>
</reference>
<accession>A0A8H9PNY9</accession>
<organism evidence="1 3">
    <name type="scientific">Kluyvera intermedia</name>
    <name type="common">Enterobacter intermedius</name>
    <dbReference type="NCBI Taxonomy" id="61648"/>
    <lineage>
        <taxon>Bacteria</taxon>
        <taxon>Pseudomonadati</taxon>
        <taxon>Pseudomonadota</taxon>
        <taxon>Gammaproteobacteria</taxon>
        <taxon>Enterobacterales</taxon>
        <taxon>Enterobacteriaceae</taxon>
        <taxon>Kluyvera</taxon>
    </lineage>
</organism>
<evidence type="ECO:0000313" key="3">
    <source>
        <dbReference type="Proteomes" id="UP000867740"/>
    </source>
</evidence>